<dbReference type="Gene3D" id="2.60.40.10">
    <property type="entry name" value="Immunoglobulins"/>
    <property type="match status" value="1"/>
</dbReference>
<evidence type="ECO:0000313" key="2">
    <source>
        <dbReference type="EMBL" id="NIK72635.1"/>
    </source>
</evidence>
<organism evidence="2 3">
    <name type="scientific">Thermonema lapsum</name>
    <dbReference type="NCBI Taxonomy" id="28195"/>
    <lineage>
        <taxon>Bacteria</taxon>
        <taxon>Pseudomonadati</taxon>
        <taxon>Bacteroidota</taxon>
        <taxon>Cytophagia</taxon>
        <taxon>Cytophagales</taxon>
        <taxon>Thermonemataceae</taxon>
        <taxon>Thermonema</taxon>
    </lineage>
</organism>
<comment type="caution">
    <text evidence="2">The sequence shown here is derived from an EMBL/GenBank/DDBJ whole genome shotgun (WGS) entry which is preliminary data.</text>
</comment>
<dbReference type="InterPro" id="IPR011467">
    <property type="entry name" value="DUF1573"/>
</dbReference>
<name>A0A846MMG4_9BACT</name>
<evidence type="ECO:0008006" key="4">
    <source>
        <dbReference type="Google" id="ProtNLM"/>
    </source>
</evidence>
<gene>
    <name evidence="2" type="ORF">FHS56_000121</name>
</gene>
<accession>A0A846MMG4</accession>
<reference evidence="2 3" key="1">
    <citation type="submission" date="2020-03" db="EMBL/GenBank/DDBJ databases">
        <title>Genomic Encyclopedia of Type Strains, Phase IV (KMG-IV): sequencing the most valuable type-strain genomes for metagenomic binning, comparative biology and taxonomic classification.</title>
        <authorList>
            <person name="Goeker M."/>
        </authorList>
    </citation>
    <scope>NUCLEOTIDE SEQUENCE [LARGE SCALE GENOMIC DNA]</scope>
    <source>
        <strain evidence="2 3">DSM 5718</strain>
    </source>
</reference>
<dbReference type="Proteomes" id="UP000537126">
    <property type="component" value="Unassembled WGS sequence"/>
</dbReference>
<dbReference type="AlphaFoldDB" id="A0A846MMG4"/>
<dbReference type="PANTHER" id="PTHR37833:SF1">
    <property type="entry name" value="SIGNAL PEPTIDE PROTEIN"/>
    <property type="match status" value="1"/>
</dbReference>
<feature type="signal peptide" evidence="1">
    <location>
        <begin position="1"/>
        <end position="21"/>
    </location>
</feature>
<protein>
    <recommendedName>
        <fullName evidence="4">DUF1573 domain-containing protein</fullName>
    </recommendedName>
</protein>
<proteinExistence type="predicted"/>
<evidence type="ECO:0000313" key="3">
    <source>
        <dbReference type="Proteomes" id="UP000537126"/>
    </source>
</evidence>
<sequence>MYKKAFFLFFTLLAGVMFAQAQSEKVESALKFEKTEHNFGEIPQNVPAVHEFKFENKGKRPIQITDVKTSCGCTTPFYTKEPVAPKKSGVVKVSYNAAQMGAFTKTITVTTSEGATIYLTIRGTVVANKQ</sequence>
<dbReference type="InterPro" id="IPR013783">
    <property type="entry name" value="Ig-like_fold"/>
</dbReference>
<keyword evidence="1" id="KW-0732">Signal</keyword>
<dbReference type="PANTHER" id="PTHR37833">
    <property type="entry name" value="LIPOPROTEIN-RELATED"/>
    <property type="match status" value="1"/>
</dbReference>
<keyword evidence="3" id="KW-1185">Reference proteome</keyword>
<dbReference type="Pfam" id="PF07610">
    <property type="entry name" value="DUF1573"/>
    <property type="match status" value="1"/>
</dbReference>
<evidence type="ECO:0000256" key="1">
    <source>
        <dbReference type="SAM" id="SignalP"/>
    </source>
</evidence>
<feature type="chain" id="PRO_5032787430" description="DUF1573 domain-containing protein" evidence="1">
    <location>
        <begin position="22"/>
        <end position="130"/>
    </location>
</feature>
<dbReference type="RefSeq" id="WP_166917954.1">
    <property type="nucleotide sequence ID" value="NZ_JAASRN010000001.1"/>
</dbReference>
<dbReference type="EMBL" id="JAASRN010000001">
    <property type="protein sequence ID" value="NIK72635.1"/>
    <property type="molecule type" value="Genomic_DNA"/>
</dbReference>